<comment type="caution">
    <text evidence="2">The sequence shown here is derived from an EMBL/GenBank/DDBJ whole genome shotgun (WGS) entry which is preliminary data.</text>
</comment>
<evidence type="ECO:0000256" key="1">
    <source>
        <dbReference type="SAM" id="Phobius"/>
    </source>
</evidence>
<organism evidence="2 3">
    <name type="scientific">Candidatus Woesebacteria bacterium GW2011_GWA1_40_43</name>
    <dbReference type="NCBI Taxonomy" id="1618553"/>
    <lineage>
        <taxon>Bacteria</taxon>
        <taxon>Candidatus Woeseibacteriota</taxon>
    </lineage>
</organism>
<evidence type="ECO:0000313" key="2">
    <source>
        <dbReference type="EMBL" id="KKR63360.1"/>
    </source>
</evidence>
<keyword evidence="1" id="KW-1133">Transmembrane helix</keyword>
<feature type="transmembrane region" description="Helical" evidence="1">
    <location>
        <begin position="107"/>
        <end position="130"/>
    </location>
</feature>
<dbReference type="EMBL" id="LBZA01000026">
    <property type="protein sequence ID" value="KKR63360.1"/>
    <property type="molecule type" value="Genomic_DNA"/>
</dbReference>
<protein>
    <submittedName>
        <fullName evidence="2">Uncharacterized protein</fullName>
    </submittedName>
</protein>
<accession>A0A0G0UUN5</accession>
<evidence type="ECO:0000313" key="3">
    <source>
        <dbReference type="Proteomes" id="UP000034293"/>
    </source>
</evidence>
<dbReference type="AlphaFoldDB" id="A0A0G0UUN5"/>
<feature type="transmembrane region" description="Helical" evidence="1">
    <location>
        <begin position="30"/>
        <end position="49"/>
    </location>
</feature>
<keyword evidence="1" id="KW-0472">Membrane</keyword>
<gene>
    <name evidence="2" type="ORF">UU02_C0026G0003</name>
</gene>
<feature type="transmembrane region" description="Helical" evidence="1">
    <location>
        <begin position="61"/>
        <end position="86"/>
    </location>
</feature>
<proteinExistence type="predicted"/>
<reference evidence="2 3" key="1">
    <citation type="journal article" date="2015" name="Nature">
        <title>rRNA introns, odd ribosomes, and small enigmatic genomes across a large radiation of phyla.</title>
        <authorList>
            <person name="Brown C.T."/>
            <person name="Hug L.A."/>
            <person name="Thomas B.C."/>
            <person name="Sharon I."/>
            <person name="Castelle C.J."/>
            <person name="Singh A."/>
            <person name="Wilkins M.J."/>
            <person name="Williams K.H."/>
            <person name="Banfield J.F."/>
        </authorList>
    </citation>
    <scope>NUCLEOTIDE SEQUENCE [LARGE SCALE GENOMIC DNA]</scope>
</reference>
<keyword evidence="1" id="KW-0812">Transmembrane</keyword>
<sequence length="131" mass="14586">MKKLTSPFTLIKKSLEIFTKKENFLFLIKIYLPVAVLSLISLAFINIPFLSKTLDASLGNAVNIVVGIIFLVFSVFMSIAGIMAVIRIIDGKNLRVEGVYKEAFSKFGIFFLLTITIYLINLLGLVLLIVP</sequence>
<name>A0A0G0UUN5_9BACT</name>
<dbReference type="Proteomes" id="UP000034293">
    <property type="component" value="Unassembled WGS sequence"/>
</dbReference>